<dbReference type="AlphaFoldDB" id="A0AA38C3J3"/>
<accession>A0AA38C3J3</accession>
<evidence type="ECO:0000256" key="1">
    <source>
        <dbReference type="SAM" id="MobiDB-lite"/>
    </source>
</evidence>
<sequence>WSPPPVGGSGRGPEGVEAAPVGSGSWFANARTSNSCEPEKNIRLSNTRLQTVGHDTVTDYADMVPGWPGEWLEEVVFRCPDKVVASLRGYLRVGGGRRE</sequence>
<evidence type="ECO:0000313" key="3">
    <source>
        <dbReference type="Proteomes" id="UP000824469"/>
    </source>
</evidence>
<protein>
    <submittedName>
        <fullName evidence="2">Uncharacterized protein</fullName>
    </submittedName>
</protein>
<feature type="region of interest" description="Disordered" evidence="1">
    <location>
        <begin position="1"/>
        <end position="32"/>
    </location>
</feature>
<feature type="non-terminal residue" evidence="2">
    <location>
        <position position="1"/>
    </location>
</feature>
<comment type="caution">
    <text evidence="2">The sequence shown here is derived from an EMBL/GenBank/DDBJ whole genome shotgun (WGS) entry which is preliminary data.</text>
</comment>
<organism evidence="2 3">
    <name type="scientific">Taxus chinensis</name>
    <name type="common">Chinese yew</name>
    <name type="synonym">Taxus wallichiana var. chinensis</name>
    <dbReference type="NCBI Taxonomy" id="29808"/>
    <lineage>
        <taxon>Eukaryota</taxon>
        <taxon>Viridiplantae</taxon>
        <taxon>Streptophyta</taxon>
        <taxon>Embryophyta</taxon>
        <taxon>Tracheophyta</taxon>
        <taxon>Spermatophyta</taxon>
        <taxon>Pinopsida</taxon>
        <taxon>Pinidae</taxon>
        <taxon>Conifers II</taxon>
        <taxon>Cupressales</taxon>
        <taxon>Taxaceae</taxon>
        <taxon>Taxus</taxon>
    </lineage>
</organism>
<name>A0AA38C3J3_TAXCH</name>
<feature type="non-terminal residue" evidence="2">
    <location>
        <position position="99"/>
    </location>
</feature>
<evidence type="ECO:0000313" key="2">
    <source>
        <dbReference type="EMBL" id="KAH9289729.1"/>
    </source>
</evidence>
<reference evidence="2 3" key="1">
    <citation type="journal article" date="2021" name="Nat. Plants">
        <title>The Taxus genome provides insights into paclitaxel biosynthesis.</title>
        <authorList>
            <person name="Xiong X."/>
            <person name="Gou J."/>
            <person name="Liao Q."/>
            <person name="Li Y."/>
            <person name="Zhou Q."/>
            <person name="Bi G."/>
            <person name="Li C."/>
            <person name="Du R."/>
            <person name="Wang X."/>
            <person name="Sun T."/>
            <person name="Guo L."/>
            <person name="Liang H."/>
            <person name="Lu P."/>
            <person name="Wu Y."/>
            <person name="Zhang Z."/>
            <person name="Ro D.K."/>
            <person name="Shang Y."/>
            <person name="Huang S."/>
            <person name="Yan J."/>
        </authorList>
    </citation>
    <scope>NUCLEOTIDE SEQUENCE [LARGE SCALE GENOMIC DNA]</scope>
    <source>
        <strain evidence="2">Ta-2019</strain>
    </source>
</reference>
<keyword evidence="3" id="KW-1185">Reference proteome</keyword>
<gene>
    <name evidence="2" type="ORF">KI387_033846</name>
</gene>
<dbReference type="EMBL" id="JAHRHJ020003813">
    <property type="protein sequence ID" value="KAH9289729.1"/>
    <property type="molecule type" value="Genomic_DNA"/>
</dbReference>
<proteinExistence type="predicted"/>
<dbReference type="Proteomes" id="UP000824469">
    <property type="component" value="Unassembled WGS sequence"/>
</dbReference>